<dbReference type="Proteomes" id="UP000250235">
    <property type="component" value="Unassembled WGS sequence"/>
</dbReference>
<evidence type="ECO:0000313" key="2">
    <source>
        <dbReference type="EMBL" id="KZV35755.1"/>
    </source>
</evidence>
<feature type="region of interest" description="Disordered" evidence="1">
    <location>
        <begin position="724"/>
        <end position="748"/>
    </location>
</feature>
<gene>
    <name evidence="2" type="ORF">F511_36004</name>
</gene>
<organism evidence="2 3">
    <name type="scientific">Dorcoceras hygrometricum</name>
    <dbReference type="NCBI Taxonomy" id="472368"/>
    <lineage>
        <taxon>Eukaryota</taxon>
        <taxon>Viridiplantae</taxon>
        <taxon>Streptophyta</taxon>
        <taxon>Embryophyta</taxon>
        <taxon>Tracheophyta</taxon>
        <taxon>Spermatophyta</taxon>
        <taxon>Magnoliopsida</taxon>
        <taxon>eudicotyledons</taxon>
        <taxon>Gunneridae</taxon>
        <taxon>Pentapetalae</taxon>
        <taxon>asterids</taxon>
        <taxon>lamiids</taxon>
        <taxon>Lamiales</taxon>
        <taxon>Gesneriaceae</taxon>
        <taxon>Didymocarpoideae</taxon>
        <taxon>Trichosporeae</taxon>
        <taxon>Loxocarpinae</taxon>
        <taxon>Dorcoceras</taxon>
    </lineage>
</organism>
<evidence type="ECO:0000313" key="3">
    <source>
        <dbReference type="Proteomes" id="UP000250235"/>
    </source>
</evidence>
<sequence length="1042" mass="115522">MVHMFETLIATGLKNFLGCPAVFYEAALTEFFTNGSVRDGLVVSTVNGVTVEISEKVFAAAFDLPIDGLTDLSDVPKNLVFDARSLFSVSKEQVSISCLKKEMKIEYRLLHDILAKTLFVKVGSFDAVTHERFMLMTAITFDVKVNWSSLLFGVLKAMVTPGSRQARGFAIQIGVILKNVSGLALGEYRAFPASRVLTEKTIHRYVAVNDKVGGEADTDAPRVKKTPVKRTVSKKRPVGDAEVAPMIKKKRTTKGKPAAIALEAEEEAGLDDADETGDSAPEQPAAEITAGAQDQIVDDPVATQPDIVPTVEATTDDPDAIVEKILNQLDTVAGTDGGDQPAAPATESTPWFDLPFMLARREAEGLLSSDTDEDLEQIFTEIDTAGTKDGTVSIEQTLELVDETGPVTRTVSSKKFAEEHMSIDDLLFQISDYMLLPSFTAVEITKIRLGESLNIREVQEHDFYFASFPRISMHDKGKEIFEEDEPVKGNPAREMVALIRGDVEFLVRLWDRVMIDVVDFFHSFSLNKLSNLDALQDLKEKEKLMLEWAETDSLEIAVKRKMYILAKYRELLYSGRATTTLRIEMIQLGSSLSVIDSSAGSGAVLAQFYSVAKSTCWVRPMILVDGVWTPLQGNDLWKSSCRLSLFVNRRQVPTSVVEEDFVPHGYLIEPVQYWGAAPSLIKTWGWARGVDTDSFFRYFSDSDVESLAEIDLSSLDAPTEELPYFVESPESPPPISPRQESSSSSTDVSMHFDKDDILLDDNANVQPTLSDVPVAISPFFDDLKTYLSQRMDTANSGILSRLHTIARGIRDTLGQQNDYFRGSIQSVRQDAQTQDNIQTLRFNEFRKNALAQNASIFTGLADVRKEVQELNAKVDIMATNLEIVKKDVETSQEAISHQLLEFQAQAQANHNILHAQLSELVAEDLNHHPVDQNMGSDNTGGVSALRPSDIIEGIIDADRRTSTEDLMRAERERDRTRRERRLNYSGDDLTGFQLLGNPDVSYSNSDESYSASVFGIESVASYSNVELSDVGYSDLHIQTLGY</sequence>
<dbReference type="EMBL" id="KV004079">
    <property type="protein sequence ID" value="KZV35755.1"/>
    <property type="molecule type" value="Genomic_DNA"/>
</dbReference>
<name>A0A2Z7BUL2_9LAMI</name>
<feature type="region of interest" description="Disordered" evidence="1">
    <location>
        <begin position="216"/>
        <end position="237"/>
    </location>
</feature>
<accession>A0A2Z7BUL2</accession>
<keyword evidence="3" id="KW-1185">Reference proteome</keyword>
<dbReference type="AlphaFoldDB" id="A0A2Z7BUL2"/>
<feature type="compositionally biased region" description="Basic residues" evidence="1">
    <location>
        <begin position="223"/>
        <end position="236"/>
    </location>
</feature>
<protein>
    <recommendedName>
        <fullName evidence="4">Dystroglycan-like</fullName>
    </recommendedName>
</protein>
<reference evidence="2 3" key="1">
    <citation type="journal article" date="2015" name="Proc. Natl. Acad. Sci. U.S.A.">
        <title>The resurrection genome of Boea hygrometrica: A blueprint for survival of dehydration.</title>
        <authorList>
            <person name="Xiao L."/>
            <person name="Yang G."/>
            <person name="Zhang L."/>
            <person name="Yang X."/>
            <person name="Zhao S."/>
            <person name="Ji Z."/>
            <person name="Zhou Q."/>
            <person name="Hu M."/>
            <person name="Wang Y."/>
            <person name="Chen M."/>
            <person name="Xu Y."/>
            <person name="Jin H."/>
            <person name="Xiao X."/>
            <person name="Hu G."/>
            <person name="Bao F."/>
            <person name="Hu Y."/>
            <person name="Wan P."/>
            <person name="Li L."/>
            <person name="Deng X."/>
            <person name="Kuang T."/>
            <person name="Xiang C."/>
            <person name="Zhu J.K."/>
            <person name="Oliver M.J."/>
            <person name="He Y."/>
        </authorList>
    </citation>
    <scope>NUCLEOTIDE SEQUENCE [LARGE SCALE GENOMIC DNA]</scope>
    <source>
        <strain evidence="3">cv. XS01</strain>
    </source>
</reference>
<evidence type="ECO:0000256" key="1">
    <source>
        <dbReference type="SAM" id="MobiDB-lite"/>
    </source>
</evidence>
<dbReference type="OrthoDB" id="1839257at2759"/>
<evidence type="ECO:0008006" key="4">
    <source>
        <dbReference type="Google" id="ProtNLM"/>
    </source>
</evidence>
<proteinExistence type="predicted"/>